<organism evidence="1 2">
    <name type="scientific">Nannocystis punicea</name>
    <dbReference type="NCBI Taxonomy" id="2995304"/>
    <lineage>
        <taxon>Bacteria</taxon>
        <taxon>Pseudomonadati</taxon>
        <taxon>Myxococcota</taxon>
        <taxon>Polyangia</taxon>
        <taxon>Nannocystales</taxon>
        <taxon>Nannocystaceae</taxon>
        <taxon>Nannocystis</taxon>
    </lineage>
</organism>
<reference evidence="1" key="1">
    <citation type="submission" date="2022-11" db="EMBL/GenBank/DDBJ databases">
        <title>Minimal conservation of predation-associated metabolite biosynthetic gene clusters underscores biosynthetic potential of Myxococcota including descriptions for ten novel species: Archangium lansinium sp. nov., Myxococcus landrumus sp. nov., Nannocystis bai.</title>
        <authorList>
            <person name="Ahearne A."/>
            <person name="Stevens C."/>
            <person name="Dowd S."/>
        </authorList>
    </citation>
    <scope>NUCLEOTIDE SEQUENCE</scope>
    <source>
        <strain evidence="1">Fl3</strain>
    </source>
</reference>
<evidence type="ECO:0000313" key="1">
    <source>
        <dbReference type="EMBL" id="WAS94564.1"/>
    </source>
</evidence>
<name>A0ABY7H6B0_9BACT</name>
<keyword evidence="2" id="KW-1185">Reference proteome</keyword>
<dbReference type="EMBL" id="CP114040">
    <property type="protein sequence ID" value="WAS94564.1"/>
    <property type="molecule type" value="Genomic_DNA"/>
</dbReference>
<gene>
    <name evidence="1" type="ORF">O0S08_00255</name>
</gene>
<sequence length="67" mass="7580">MIGRSIQARQLGPWWLSKFVDAAREADLPLAYVVLRPPLDVTRQSSPRRDSHSEWRIALAEGLAPAR</sequence>
<accession>A0ABY7H6B0</accession>
<dbReference type="Proteomes" id="UP001164459">
    <property type="component" value="Chromosome"/>
</dbReference>
<evidence type="ECO:0000313" key="2">
    <source>
        <dbReference type="Proteomes" id="UP001164459"/>
    </source>
</evidence>
<dbReference type="RefSeq" id="WP_269036899.1">
    <property type="nucleotide sequence ID" value="NZ_CP114040.1"/>
</dbReference>
<proteinExistence type="predicted"/>
<protein>
    <submittedName>
        <fullName evidence="1">Uncharacterized protein</fullName>
    </submittedName>
</protein>